<sequence length="283" mass="33530">MIIRGELILRNYYICSPTWEDKLEFYSMVDCNDMFTSFLRKITTNSSIIIIKRTAGDMVLSSLTPGKRLFLFCTHTDMPSVNSIILDPQTYFKYNEIIVVLTCKYIQELDYFRGKLRQLIKDRRINIYSRNKLRFYLNVTQEPYPYSNELLWLIKSGMLIADLRTYTLNKMDRFIVCCQQQTMDIVILLKSLGYDEGNTKDPGDFIYNRSFIDPNFKTSIDLDVLPWWSKAKHPKQQPQSCLQKEDKNKIKTFNVCIRGIWVWELKQQDSIKIDQINNQVELL</sequence>
<comment type="caution">
    <text evidence="1">The sequence shown here is derived from an EMBL/GenBank/DDBJ whole genome shotgun (WGS) entry which is preliminary data.</text>
</comment>
<dbReference type="GO" id="GO:0004324">
    <property type="term" value="F:ferredoxin-NADP+ reductase activity"/>
    <property type="evidence" value="ECO:0007669"/>
    <property type="project" value="UniProtKB-EC"/>
</dbReference>
<keyword evidence="1" id="KW-0560">Oxidoreductase</keyword>
<dbReference type="EC" id="1.18.1.2" evidence="1"/>
<dbReference type="Gene3D" id="3.40.50.80">
    <property type="entry name" value="Nucleotide-binding domain of ferredoxin-NADP reductase (FNR) module"/>
    <property type="match status" value="1"/>
</dbReference>
<dbReference type="InterPro" id="IPR039261">
    <property type="entry name" value="FNR_nucleotide-bd"/>
</dbReference>
<gene>
    <name evidence="1" type="primary">fpr</name>
    <name evidence="1" type="ORF">trycra_187</name>
</gene>
<name>A0ABX4MFW4_9HYPH</name>
<dbReference type="EMBL" id="NXGP01000088">
    <property type="protein sequence ID" value="PIM95554.1"/>
    <property type="molecule type" value="Genomic_DNA"/>
</dbReference>
<dbReference type="InterPro" id="IPR051930">
    <property type="entry name" value="FNR_type-1"/>
</dbReference>
<keyword evidence="2" id="KW-1185">Reference proteome</keyword>
<reference evidence="1" key="1">
    <citation type="submission" date="2017-09" db="EMBL/GenBank/DDBJ databases">
        <authorList>
            <person name="Campbell M.A."/>
            <person name="Lukasik P."/>
            <person name="Simon C."/>
            <person name="McCutcheon J.P."/>
        </authorList>
    </citation>
    <scope>NUCLEOTIDE SEQUENCE [LARGE SCALE GENOMIC DNA]</scope>
    <source>
        <strain evidence="1">TRYCRA</strain>
    </source>
</reference>
<dbReference type="PANTHER" id="PTHR47878">
    <property type="entry name" value="OXIDOREDUCTASE FAD/NAD(P)-BINDING DOMAIN PROTEIN"/>
    <property type="match status" value="1"/>
</dbReference>
<dbReference type="Proteomes" id="UP000228979">
    <property type="component" value="Unassembled WGS sequence"/>
</dbReference>
<protein>
    <submittedName>
        <fullName evidence="1">Ferredoxin--NADP reductase</fullName>
        <ecNumber evidence="1">1.18.1.2</ecNumber>
    </submittedName>
</protein>
<organism evidence="1 2">
    <name type="scientific">Candidatus Hodgkinia cicadicola</name>
    <dbReference type="NCBI Taxonomy" id="573658"/>
    <lineage>
        <taxon>Bacteria</taxon>
        <taxon>Pseudomonadati</taxon>
        <taxon>Pseudomonadota</taxon>
        <taxon>Alphaproteobacteria</taxon>
        <taxon>Hyphomicrobiales</taxon>
        <taxon>Candidatus Hodgkinia</taxon>
    </lineage>
</organism>
<evidence type="ECO:0000313" key="2">
    <source>
        <dbReference type="Proteomes" id="UP000228979"/>
    </source>
</evidence>
<dbReference type="PANTHER" id="PTHR47878:SF2">
    <property type="entry name" value="OXIDOREDUCTASE FAD_NAD(P)-BINDING DOMAIN PROTEIN"/>
    <property type="match status" value="1"/>
</dbReference>
<proteinExistence type="predicted"/>
<accession>A0ABX4MFW4</accession>
<evidence type="ECO:0000313" key="1">
    <source>
        <dbReference type="EMBL" id="PIM95554.1"/>
    </source>
</evidence>